<evidence type="ECO:0000313" key="4">
    <source>
        <dbReference type="EMBL" id="XCM79327.1"/>
    </source>
</evidence>
<dbReference type="RefSeq" id="WP_354639891.1">
    <property type="nucleotide sequence ID" value="NZ_CP159872.1"/>
</dbReference>
<dbReference type="GO" id="GO:0004016">
    <property type="term" value="F:adenylate cyclase activity"/>
    <property type="evidence" value="ECO:0007669"/>
    <property type="project" value="TreeGrafter"/>
</dbReference>
<dbReference type="PANTHER" id="PTHR16305">
    <property type="entry name" value="TESTICULAR SOLUBLE ADENYLYL CYCLASE"/>
    <property type="match status" value="1"/>
</dbReference>
<name>A0AAU8JU07_9ACTN</name>
<proteinExistence type="predicted"/>
<organism evidence="4">
    <name type="scientific">Kitasatospora camelliae</name>
    <dbReference type="NCBI Taxonomy" id="3156397"/>
    <lineage>
        <taxon>Bacteria</taxon>
        <taxon>Bacillati</taxon>
        <taxon>Actinomycetota</taxon>
        <taxon>Actinomycetes</taxon>
        <taxon>Kitasatosporales</taxon>
        <taxon>Streptomycetaceae</taxon>
        <taxon>Kitasatospora</taxon>
    </lineage>
</organism>
<sequence length="916" mass="98134">MMLVERDEHLALLAGLLLEAVQGRGRIAVVSGPAAVGKSALLEEFTERALDEGALPLTAVGAAAETAMPLGVMGQLLRGAPVPAEQRTAVRELLAAGPGAGPHAAQEFTGLLLELAERQPLALVVDDVQHADEQSLACLSYLTRRLRGSRVMAAFGHAGPPAHRTADFHLELLRRPNCRSLVLPLLTPGGVDTMAAERLGREAADRLAAECHRISGGNPVLVGALLDGEHAARRAGAAEDGDLTVGDGYGQAVRALLHRGDPALVPLAQGLAVLGSTGAVDRLLGLDGAEVARGLRELEAAGLLAGGDFRHQVARAAVLLEVDAERRAELHRRAAELLHAGGGAAAAVAEHLLAAGQVAEPWAVPVLEEAATLALAEGRVGPAVEYLRMACRICEDEPRLARIRTALVRAEWRINPSAPTPHLAELTEALHRGHLRPADGLVLAKALLWHGRFEDARNVLTALDLDGKLDDPETAAELRTTRPWLRCWYAPFLDHIPAAEEPAAGPRPGPSTAVSWRLEAATALDAVLSRGPSEQVVAEAERILRTSRLDEMGMDTVESALLALTYGDRADRAAPWCDGLIEEAITRQSPGRQARLATIRAEISVRQGDLPGAERYARQALEIIPASSWGVAVGGSLASLLTALTAMGRYDEAAEQLNLPVPEAMLQSRYGLHYLQARGRYELSTGHLDAALGDFLACGDLMGRWGLDVPGLIAWRGDAAEAMLQLGDREEARRLLEEQLGLFGPAAPRARGVAMRQLAATYELRQRPALLRKAADILQEAGDRYELARALSDLARAYHDLGELRRARLTARRAWTLAEECRAQPLTRVLGVEFGWNSGEQPERESSPAAADVVLSDAERRVAELAAHGYTNREIAKRLYVTVSTVEQHLTRAYRKLNVGSRVDLPTAMAALTRVG</sequence>
<reference evidence="4" key="1">
    <citation type="submission" date="2024-06" db="EMBL/GenBank/DDBJ databases">
        <title>The genome sequences of Kitasatospora sp. strain HUAS MG31.</title>
        <authorList>
            <person name="Mo P."/>
        </authorList>
    </citation>
    <scope>NUCLEOTIDE SEQUENCE</scope>
    <source>
        <strain evidence="4">HUAS MG31</strain>
    </source>
</reference>
<dbReference type="AlphaFoldDB" id="A0AAU8JU07"/>
<dbReference type="GO" id="GO:0003677">
    <property type="term" value="F:DNA binding"/>
    <property type="evidence" value="ECO:0007669"/>
    <property type="project" value="InterPro"/>
</dbReference>
<dbReference type="PROSITE" id="PS50043">
    <property type="entry name" value="HTH_LUXR_2"/>
    <property type="match status" value="1"/>
</dbReference>
<dbReference type="Gene3D" id="1.10.10.10">
    <property type="entry name" value="Winged helix-like DNA-binding domain superfamily/Winged helix DNA-binding domain"/>
    <property type="match status" value="1"/>
</dbReference>
<dbReference type="GO" id="GO:0006355">
    <property type="term" value="P:regulation of DNA-templated transcription"/>
    <property type="evidence" value="ECO:0007669"/>
    <property type="project" value="InterPro"/>
</dbReference>
<feature type="domain" description="HTH luxR-type" evidence="3">
    <location>
        <begin position="848"/>
        <end position="914"/>
    </location>
</feature>
<dbReference type="InterPro" id="IPR041664">
    <property type="entry name" value="AAA_16"/>
</dbReference>
<evidence type="ECO:0000259" key="3">
    <source>
        <dbReference type="PROSITE" id="PS50043"/>
    </source>
</evidence>
<evidence type="ECO:0000256" key="1">
    <source>
        <dbReference type="ARBA" id="ARBA00022741"/>
    </source>
</evidence>
<dbReference type="Gene3D" id="1.25.40.10">
    <property type="entry name" value="Tetratricopeptide repeat domain"/>
    <property type="match status" value="2"/>
</dbReference>
<dbReference type="InterPro" id="IPR000792">
    <property type="entry name" value="Tscrpt_reg_LuxR_C"/>
</dbReference>
<dbReference type="Pfam" id="PF13191">
    <property type="entry name" value="AAA_16"/>
    <property type="match status" value="1"/>
</dbReference>
<dbReference type="SUPFAM" id="SSF48452">
    <property type="entry name" value="TPR-like"/>
    <property type="match status" value="2"/>
</dbReference>
<keyword evidence="1" id="KW-0547">Nucleotide-binding</keyword>
<dbReference type="InterPro" id="IPR027417">
    <property type="entry name" value="P-loop_NTPase"/>
</dbReference>
<evidence type="ECO:0000256" key="2">
    <source>
        <dbReference type="ARBA" id="ARBA00022840"/>
    </source>
</evidence>
<dbReference type="GO" id="GO:0005737">
    <property type="term" value="C:cytoplasm"/>
    <property type="evidence" value="ECO:0007669"/>
    <property type="project" value="TreeGrafter"/>
</dbReference>
<dbReference type="PROSITE" id="PS00622">
    <property type="entry name" value="HTH_LUXR_1"/>
    <property type="match status" value="1"/>
</dbReference>
<dbReference type="SUPFAM" id="SSF52540">
    <property type="entry name" value="P-loop containing nucleoside triphosphate hydrolases"/>
    <property type="match status" value="1"/>
</dbReference>
<accession>A0AAU8JU07</accession>
<keyword evidence="2" id="KW-0067">ATP-binding</keyword>
<dbReference type="CDD" id="cd06170">
    <property type="entry name" value="LuxR_C_like"/>
    <property type="match status" value="1"/>
</dbReference>
<dbReference type="Pfam" id="PF00196">
    <property type="entry name" value="GerE"/>
    <property type="match status" value="1"/>
</dbReference>
<protein>
    <submittedName>
        <fullName evidence="4">AAA family ATPase</fullName>
    </submittedName>
</protein>
<gene>
    <name evidence="4" type="ORF">ABWK59_10500</name>
</gene>
<dbReference type="GO" id="GO:0005524">
    <property type="term" value="F:ATP binding"/>
    <property type="evidence" value="ECO:0007669"/>
    <property type="project" value="UniProtKB-KW"/>
</dbReference>
<dbReference type="SMART" id="SM00028">
    <property type="entry name" value="TPR"/>
    <property type="match status" value="3"/>
</dbReference>
<dbReference type="SUPFAM" id="SSF46894">
    <property type="entry name" value="C-terminal effector domain of the bipartite response regulators"/>
    <property type="match status" value="1"/>
</dbReference>
<dbReference type="InterPro" id="IPR016032">
    <property type="entry name" value="Sig_transdc_resp-reg_C-effctor"/>
</dbReference>
<dbReference type="InterPro" id="IPR036388">
    <property type="entry name" value="WH-like_DNA-bd_sf"/>
</dbReference>
<dbReference type="SMART" id="SM00421">
    <property type="entry name" value="HTH_LUXR"/>
    <property type="match status" value="1"/>
</dbReference>
<dbReference type="KEGG" id="kcm:ABWK59_10500"/>
<dbReference type="PRINTS" id="PR00038">
    <property type="entry name" value="HTHLUXR"/>
</dbReference>
<dbReference type="PANTHER" id="PTHR16305:SF35">
    <property type="entry name" value="TRANSCRIPTIONAL ACTIVATOR DOMAIN"/>
    <property type="match status" value="1"/>
</dbReference>
<dbReference type="EMBL" id="CP159872">
    <property type="protein sequence ID" value="XCM79327.1"/>
    <property type="molecule type" value="Genomic_DNA"/>
</dbReference>
<dbReference type="InterPro" id="IPR011990">
    <property type="entry name" value="TPR-like_helical_dom_sf"/>
</dbReference>
<dbReference type="InterPro" id="IPR019734">
    <property type="entry name" value="TPR_rpt"/>
</dbReference>